<evidence type="ECO:0000313" key="1">
    <source>
        <dbReference type="EMBL" id="MBA4453123.1"/>
    </source>
</evidence>
<reference evidence="1 2" key="1">
    <citation type="journal article" date="2020" name="Appl. Environ. Microbiol.">
        <title>Genomic Characteristics of a Novel Species of Ammonia-Oxidizing Archaea from the Jiulong River Estuary.</title>
        <authorList>
            <person name="Zou D."/>
            <person name="Wan R."/>
            <person name="Han L."/>
            <person name="Xu M.N."/>
            <person name="Liu Y."/>
            <person name="Liu H."/>
            <person name="Kao S.J."/>
            <person name="Li M."/>
        </authorList>
    </citation>
    <scope>NUCLEOTIDE SEQUENCE [LARGE SCALE GENOMIC DNA]</scope>
    <source>
        <strain evidence="1">W1bin1</strain>
    </source>
</reference>
<dbReference type="EMBL" id="JACEMZ010000077">
    <property type="protein sequence ID" value="MBA4453123.1"/>
    <property type="molecule type" value="Genomic_DNA"/>
</dbReference>
<protein>
    <submittedName>
        <fullName evidence="1">Uncharacterized protein</fullName>
    </submittedName>
</protein>
<name>A0AC60W0D9_9ARCH</name>
<evidence type="ECO:0000313" key="2">
    <source>
        <dbReference type="Proteomes" id="UP000559653"/>
    </source>
</evidence>
<organism evidence="1 2">
    <name type="scientific">Candidatus Nitrosomaritimum aestuariumsis</name>
    <dbReference type="NCBI Taxonomy" id="3342354"/>
    <lineage>
        <taxon>Archaea</taxon>
        <taxon>Nitrososphaerota</taxon>
        <taxon>Nitrososphaeria</taxon>
        <taxon>Nitrosopumilales</taxon>
        <taxon>Nitrosopumilaceae</taxon>
        <taxon>Candidatus Nitrosomaritimum</taxon>
    </lineage>
</organism>
<dbReference type="Proteomes" id="UP000559653">
    <property type="component" value="Unassembled WGS sequence"/>
</dbReference>
<comment type="caution">
    <text evidence="1">The sequence shown here is derived from an EMBL/GenBank/DDBJ whole genome shotgun (WGS) entry which is preliminary data.</text>
</comment>
<sequence length="170" mass="19989">MSQDPMNYQNPEMEIWLLTFLYYHRRDQSVVARDLLENMPQSLLKTLPKQEHLHYMVTRFIRAGYFKEAIGTFRAGSNYHLFITDLGIVEFRKQLSPLFHVARNIPKLESIIDANVGDDELKTSIKEFFVKNNNCNEDEFDSRLHKFTDDLGLDSVIWIFKLILASSEIK</sequence>
<accession>A0AC60W0D9</accession>
<gene>
    <name evidence="1" type="ORF">H2B03_08190</name>
</gene>
<proteinExistence type="predicted"/>